<reference evidence="4 5" key="1">
    <citation type="journal article" date="2015" name="Genome Announc.">
        <title>Expanding the biotechnology potential of lactobacilli through comparative genomics of 213 strains and associated genera.</title>
        <authorList>
            <person name="Sun Z."/>
            <person name="Harris H.M."/>
            <person name="McCann A."/>
            <person name="Guo C."/>
            <person name="Argimon S."/>
            <person name="Zhang W."/>
            <person name="Yang X."/>
            <person name="Jeffery I.B."/>
            <person name="Cooney J.C."/>
            <person name="Kagawa T.F."/>
            <person name="Liu W."/>
            <person name="Song Y."/>
            <person name="Salvetti E."/>
            <person name="Wrobel A."/>
            <person name="Rasinkangas P."/>
            <person name="Parkhill J."/>
            <person name="Rea M.C."/>
            <person name="O'Sullivan O."/>
            <person name="Ritari J."/>
            <person name="Douillard F.P."/>
            <person name="Paul Ross R."/>
            <person name="Yang R."/>
            <person name="Briner A.E."/>
            <person name="Felis G.E."/>
            <person name="de Vos W.M."/>
            <person name="Barrangou R."/>
            <person name="Klaenhammer T.R."/>
            <person name="Caufield P.W."/>
            <person name="Cui Y."/>
            <person name="Zhang H."/>
            <person name="O'Toole P.W."/>
        </authorList>
    </citation>
    <scope>NUCLEOTIDE SEQUENCE [LARGE SCALE GENOMIC DNA]</scope>
    <source>
        <strain evidence="4 5">DSM 13343</strain>
    </source>
</reference>
<feature type="region of interest" description="Disordered" evidence="1">
    <location>
        <begin position="132"/>
        <end position="163"/>
    </location>
</feature>
<dbReference type="PATRIC" id="fig|1423769.4.peg.3285"/>
<feature type="domain" description="WxL" evidence="3">
    <location>
        <begin position="48"/>
        <end position="200"/>
    </location>
</feature>
<dbReference type="InterPro" id="IPR027994">
    <property type="entry name" value="WxL_dom"/>
</dbReference>
<feature type="signal peptide" evidence="2">
    <location>
        <begin position="1"/>
        <end position="27"/>
    </location>
</feature>
<keyword evidence="2" id="KW-0732">Signal</keyword>
<comment type="caution">
    <text evidence="4">The sequence shown here is derived from an EMBL/GenBank/DDBJ whole genome shotgun (WGS) entry which is preliminary data.</text>
</comment>
<dbReference type="AlphaFoldDB" id="A0A0R1RKP3"/>
<sequence>MKKSIILSIAAAAAFATAAFTANTVSAATDTAVVKNREAKITLDAGKNDDGTSGIELVSAPTLDFGKVTIKADAATTKTTDGDAPVLVSNPGVAGTWTVNVALGDFNNGLKGVTIKLADGTTTDSGKNPIAFKGTTLGAGTDAQSTKSADVMGSTGDTENGFTGVGKTSFDVKGAEISIPAGNVEGSYSAALTWTLSSDPASAASTDAVPDSTTTQTN</sequence>
<proteinExistence type="predicted"/>
<dbReference type="RefSeq" id="WP_056962209.1">
    <property type="nucleotide sequence ID" value="NZ_AZEU01000005.1"/>
</dbReference>
<organism evidence="4 5">
    <name type="scientific">Lacticaseibacillus manihotivorans DSM 13343 = JCM 12514</name>
    <dbReference type="NCBI Taxonomy" id="1423769"/>
    <lineage>
        <taxon>Bacteria</taxon>
        <taxon>Bacillati</taxon>
        <taxon>Bacillota</taxon>
        <taxon>Bacilli</taxon>
        <taxon>Lactobacillales</taxon>
        <taxon>Lactobacillaceae</taxon>
        <taxon>Lacticaseibacillus</taxon>
    </lineage>
</organism>
<accession>A0A0R1RKP3</accession>
<evidence type="ECO:0000256" key="2">
    <source>
        <dbReference type="SAM" id="SignalP"/>
    </source>
</evidence>
<evidence type="ECO:0000313" key="5">
    <source>
        <dbReference type="Proteomes" id="UP000051790"/>
    </source>
</evidence>
<dbReference type="EMBL" id="AZEU01000005">
    <property type="protein sequence ID" value="KRL54040.1"/>
    <property type="molecule type" value="Genomic_DNA"/>
</dbReference>
<keyword evidence="5" id="KW-1185">Reference proteome</keyword>
<dbReference type="Pfam" id="PF13731">
    <property type="entry name" value="WxL"/>
    <property type="match status" value="1"/>
</dbReference>
<protein>
    <recommendedName>
        <fullName evidence="3">WxL domain-containing protein</fullName>
    </recommendedName>
</protein>
<feature type="chain" id="PRO_5006410066" description="WxL domain-containing protein" evidence="2">
    <location>
        <begin position="28"/>
        <end position="218"/>
    </location>
</feature>
<evidence type="ECO:0000313" key="4">
    <source>
        <dbReference type="EMBL" id="KRL54040.1"/>
    </source>
</evidence>
<gene>
    <name evidence="4" type="ORF">FD01_GL003044</name>
</gene>
<dbReference type="Proteomes" id="UP000051790">
    <property type="component" value="Unassembled WGS sequence"/>
</dbReference>
<name>A0A0R1RKP3_9LACO</name>
<evidence type="ECO:0000256" key="1">
    <source>
        <dbReference type="SAM" id="MobiDB-lite"/>
    </source>
</evidence>
<evidence type="ECO:0000259" key="3">
    <source>
        <dbReference type="Pfam" id="PF13731"/>
    </source>
</evidence>
<dbReference type="OrthoDB" id="2282798at2"/>
<feature type="region of interest" description="Disordered" evidence="1">
    <location>
        <begin position="199"/>
        <end position="218"/>
    </location>
</feature>